<accession>A0ABQ9EUU7</accession>
<dbReference type="Proteomes" id="UP001217089">
    <property type="component" value="Unassembled WGS sequence"/>
</dbReference>
<dbReference type="EMBL" id="JARBDR010000657">
    <property type="protein sequence ID" value="KAJ8308834.1"/>
    <property type="molecule type" value="Genomic_DNA"/>
</dbReference>
<dbReference type="Pfam" id="PF14822">
    <property type="entry name" value="Vasohibin"/>
    <property type="match status" value="1"/>
</dbReference>
<evidence type="ECO:0008006" key="4">
    <source>
        <dbReference type="Google" id="ProtNLM"/>
    </source>
</evidence>
<comment type="caution">
    <text evidence="2">The sequence shown here is derived from an EMBL/GenBank/DDBJ whole genome shotgun (WGS) entry which is preliminary data.</text>
</comment>
<proteinExistence type="predicted"/>
<dbReference type="InterPro" id="IPR028131">
    <property type="entry name" value="VASH1"/>
</dbReference>
<keyword evidence="3" id="KW-1185">Reference proteome</keyword>
<organism evidence="2 3">
    <name type="scientific">Tegillarca granosa</name>
    <name type="common">Malaysian cockle</name>
    <name type="synonym">Anadara granosa</name>
    <dbReference type="NCBI Taxonomy" id="220873"/>
    <lineage>
        <taxon>Eukaryota</taxon>
        <taxon>Metazoa</taxon>
        <taxon>Spiralia</taxon>
        <taxon>Lophotrochozoa</taxon>
        <taxon>Mollusca</taxon>
        <taxon>Bivalvia</taxon>
        <taxon>Autobranchia</taxon>
        <taxon>Pteriomorphia</taxon>
        <taxon>Arcoida</taxon>
        <taxon>Arcoidea</taxon>
        <taxon>Arcidae</taxon>
        <taxon>Tegillarca</taxon>
    </lineage>
</organism>
<feature type="region of interest" description="Disordered" evidence="1">
    <location>
        <begin position="360"/>
        <end position="386"/>
    </location>
</feature>
<evidence type="ECO:0000256" key="1">
    <source>
        <dbReference type="SAM" id="MobiDB-lite"/>
    </source>
</evidence>
<feature type="region of interest" description="Disordered" evidence="1">
    <location>
        <begin position="320"/>
        <end position="339"/>
    </location>
</feature>
<gene>
    <name evidence="2" type="ORF">KUTeg_013708</name>
</gene>
<sequence>MSNENEPLGSFGTLVREPEVSEDDIAGGVKIKPALRRTKTKVEEKDDVQEENGVLFWVNKSGFPIDSKTWERMWDHVAKIHPEGYGMVHKIRYKQDLTPIPIPQPPHNFSPTLPIPDRLEKIQSYMSSLQYNHTGTQFFEIRKNRPISGLLESAREMIRESLPIKCLEAVILGIYLTNGMMGVERFTISFKSVFGGNAHRHVVLGIYYGGKYGALGMSRREDLMYKPLTFKSLSDLVFDYEKAYHKYWHELKKVKIGLPIPHDPHSYEFINWKALTLSMNKLSQKEASKDLEQMAKTIRSKDNDPQQQITIYSKRMQAKSWTASQSQSPRKSLSTTFDIKDTPSTLSQTTLKQAAKIYRSQTAVHDPVQKKKQSGTDASADYQIRI</sequence>
<reference evidence="2 3" key="1">
    <citation type="submission" date="2022-12" db="EMBL/GenBank/DDBJ databases">
        <title>Chromosome-level genome of Tegillarca granosa.</title>
        <authorList>
            <person name="Kim J."/>
        </authorList>
    </citation>
    <scope>NUCLEOTIDE SEQUENCE [LARGE SCALE GENOMIC DNA]</scope>
    <source>
        <strain evidence="2">Teg-2019</strain>
        <tissue evidence="2">Adductor muscle</tissue>
    </source>
</reference>
<dbReference type="PANTHER" id="PTHR15750">
    <property type="entry name" value="VASOHIBIN-1-LIKE ISOFORM X2"/>
    <property type="match status" value="1"/>
</dbReference>
<protein>
    <recommendedName>
        <fullName evidence="4">Vasohibin-like protein</fullName>
    </recommendedName>
</protein>
<evidence type="ECO:0000313" key="3">
    <source>
        <dbReference type="Proteomes" id="UP001217089"/>
    </source>
</evidence>
<evidence type="ECO:0000313" key="2">
    <source>
        <dbReference type="EMBL" id="KAJ8308834.1"/>
    </source>
</evidence>
<dbReference type="PANTHER" id="PTHR15750:SF2">
    <property type="entry name" value="VASOHIBIN"/>
    <property type="match status" value="1"/>
</dbReference>
<name>A0ABQ9EUU7_TEGGR</name>